<organism evidence="4 5">
    <name type="scientific">Vibrio neptunius</name>
    <dbReference type="NCBI Taxonomy" id="170651"/>
    <lineage>
        <taxon>Bacteria</taxon>
        <taxon>Pseudomonadati</taxon>
        <taxon>Pseudomonadota</taxon>
        <taxon>Gammaproteobacteria</taxon>
        <taxon>Vibrionales</taxon>
        <taxon>Vibrionaceae</taxon>
        <taxon>Vibrio</taxon>
    </lineage>
</organism>
<evidence type="ECO:0000313" key="5">
    <source>
        <dbReference type="Proteomes" id="UP000779070"/>
    </source>
</evidence>
<feature type="domain" description="N-acetyltransferase" evidence="3">
    <location>
        <begin position="4"/>
        <end position="158"/>
    </location>
</feature>
<dbReference type="EMBL" id="JAFHLB010000010">
    <property type="protein sequence ID" value="MBN3577975.1"/>
    <property type="molecule type" value="Genomic_DNA"/>
</dbReference>
<dbReference type="InterPro" id="IPR016181">
    <property type="entry name" value="Acyl_CoA_acyltransferase"/>
</dbReference>
<name>A0ABS3A0F1_9VIBR</name>
<evidence type="ECO:0000313" key="4">
    <source>
        <dbReference type="EMBL" id="MBN3577975.1"/>
    </source>
</evidence>
<evidence type="ECO:0000259" key="3">
    <source>
        <dbReference type="PROSITE" id="PS51186"/>
    </source>
</evidence>
<dbReference type="Proteomes" id="UP000779070">
    <property type="component" value="Unassembled WGS sequence"/>
</dbReference>
<dbReference type="PANTHER" id="PTHR43420">
    <property type="entry name" value="ACETYLTRANSFERASE"/>
    <property type="match status" value="1"/>
</dbReference>
<dbReference type="Gene3D" id="3.40.630.30">
    <property type="match status" value="1"/>
</dbReference>
<dbReference type="InterPro" id="IPR050680">
    <property type="entry name" value="YpeA/RimI_acetyltransf"/>
</dbReference>
<accession>A0ABS3A0F1</accession>
<sequence length="158" mass="18584">MQEVKIRAAQPHDLEQLNDLMFRLHDEHHNQCSEHFKLAEEIEQEKSIGRYLDDPECIVLVANYKQRIVGFISGHFCELTSSVSRPVQMGSIDELYVLPECRKSGIAKQLCELIEQRFDDCGVKQIFVEVWHFNGIALDFYKEFGFEHHIHWLRKPVD</sequence>
<evidence type="ECO:0000256" key="2">
    <source>
        <dbReference type="ARBA" id="ARBA00023315"/>
    </source>
</evidence>
<dbReference type="PANTHER" id="PTHR43420:SF12">
    <property type="entry name" value="N-ACETYLTRANSFERASE DOMAIN-CONTAINING PROTEIN"/>
    <property type="match status" value="1"/>
</dbReference>
<dbReference type="Pfam" id="PF00583">
    <property type="entry name" value="Acetyltransf_1"/>
    <property type="match status" value="1"/>
</dbReference>
<proteinExistence type="predicted"/>
<reference evidence="4 5" key="1">
    <citation type="submission" date="2021-02" db="EMBL/GenBank/DDBJ databases">
        <title>Draft Genome Sequences of 5 Vibrio neptunius Strains Isolated From of Bivalve Hatcheries.</title>
        <authorList>
            <person name="Galvis F."/>
            <person name="Barja J.L."/>
            <person name="Lemos M.L."/>
            <person name="Balado M."/>
        </authorList>
    </citation>
    <scope>NUCLEOTIDE SEQUENCE [LARGE SCALE GENOMIC DNA]</scope>
    <source>
        <strain evidence="4 5">PP-145.98</strain>
    </source>
</reference>
<comment type="caution">
    <text evidence="4">The sequence shown here is derived from an EMBL/GenBank/DDBJ whole genome shotgun (WGS) entry which is preliminary data.</text>
</comment>
<dbReference type="RefSeq" id="WP_206369737.1">
    <property type="nucleotide sequence ID" value="NZ_CAWPTM010000011.1"/>
</dbReference>
<protein>
    <submittedName>
        <fullName evidence="4">GNAT family N-acetyltransferase</fullName>
    </submittedName>
</protein>
<evidence type="ECO:0000256" key="1">
    <source>
        <dbReference type="ARBA" id="ARBA00022679"/>
    </source>
</evidence>
<dbReference type="SUPFAM" id="SSF55729">
    <property type="entry name" value="Acyl-CoA N-acyltransferases (Nat)"/>
    <property type="match status" value="1"/>
</dbReference>
<dbReference type="CDD" id="cd04301">
    <property type="entry name" value="NAT_SF"/>
    <property type="match status" value="1"/>
</dbReference>
<keyword evidence="1" id="KW-0808">Transferase</keyword>
<keyword evidence="5" id="KW-1185">Reference proteome</keyword>
<dbReference type="InterPro" id="IPR000182">
    <property type="entry name" value="GNAT_dom"/>
</dbReference>
<dbReference type="PROSITE" id="PS51186">
    <property type="entry name" value="GNAT"/>
    <property type="match status" value="1"/>
</dbReference>
<gene>
    <name evidence="4" type="ORF">JYA62_09845</name>
</gene>
<keyword evidence="2" id="KW-0012">Acyltransferase</keyword>